<accession>A0A5B8YCV0</accession>
<gene>
    <name evidence="2" type="ORF">FIV42_16485</name>
</gene>
<dbReference type="RefSeq" id="WP_141198749.1">
    <property type="nucleotide sequence ID" value="NZ_CP041186.1"/>
</dbReference>
<evidence type="ECO:0000313" key="3">
    <source>
        <dbReference type="Proteomes" id="UP000315995"/>
    </source>
</evidence>
<dbReference type="Proteomes" id="UP000315995">
    <property type="component" value="Chromosome"/>
</dbReference>
<organism evidence="2 3">
    <name type="scientific">Persicimonas caeni</name>
    <dbReference type="NCBI Taxonomy" id="2292766"/>
    <lineage>
        <taxon>Bacteria</taxon>
        <taxon>Deltaproteobacteria</taxon>
        <taxon>Bradymonadales</taxon>
        <taxon>Bradymonadaceae</taxon>
        <taxon>Persicimonas</taxon>
    </lineage>
</organism>
<dbReference type="OrthoDB" id="5526241at2"/>
<dbReference type="EMBL" id="CP041186">
    <property type="protein sequence ID" value="QDG52277.1"/>
    <property type="molecule type" value="Genomic_DNA"/>
</dbReference>
<feature type="signal peptide" evidence="1">
    <location>
        <begin position="1"/>
        <end position="23"/>
    </location>
</feature>
<protein>
    <recommendedName>
        <fullName evidence="4">Lipoprotein</fullName>
    </recommendedName>
</protein>
<evidence type="ECO:0000256" key="1">
    <source>
        <dbReference type="SAM" id="SignalP"/>
    </source>
</evidence>
<name>A0A4Y6PW93_PERCE</name>
<keyword evidence="1" id="KW-0732">Signal</keyword>
<feature type="chain" id="PRO_5030106555" description="Lipoprotein" evidence="1">
    <location>
        <begin position="24"/>
        <end position="221"/>
    </location>
</feature>
<proteinExistence type="predicted"/>
<keyword evidence="3" id="KW-1185">Reference proteome</keyword>
<accession>A0A4Y6PW93</accession>
<dbReference type="PROSITE" id="PS51257">
    <property type="entry name" value="PROKAR_LIPOPROTEIN"/>
    <property type="match status" value="1"/>
</dbReference>
<evidence type="ECO:0008006" key="4">
    <source>
        <dbReference type="Google" id="ProtNLM"/>
    </source>
</evidence>
<dbReference type="AlphaFoldDB" id="A0A4Y6PW93"/>
<sequence length="221" mass="22761">MIHSRPLVLATLALLLATTVACDDDSTDNTADADADVALADTNSHDTNSHDTNSTDGLPATCEGACREHALTVAFGDTTGPIERAVYGLTAPEVADSGEWEVYIEAIEGGFDGCPQQDSPTPDWSLIVTGLVAPIGEGTLTKADDGVAVTFLDYDGRFLGQEPFARATSASLTPVAANVDTSLVAAGTRDEDGVVALDVQASFDGGELSGRLVATHCASMD</sequence>
<evidence type="ECO:0000313" key="2">
    <source>
        <dbReference type="EMBL" id="QDG52277.1"/>
    </source>
</evidence>
<reference evidence="2 3" key="1">
    <citation type="submission" date="2019-06" db="EMBL/GenBank/DDBJ databases">
        <title>Persicimonas caeni gen. nov., sp. nov., a predatory bacterium isolated from solar saltern.</title>
        <authorList>
            <person name="Wang S."/>
        </authorList>
    </citation>
    <scope>NUCLEOTIDE SEQUENCE [LARGE SCALE GENOMIC DNA]</scope>
    <source>
        <strain evidence="2 3">YN101</strain>
    </source>
</reference>